<dbReference type="Proteomes" id="UP000248918">
    <property type="component" value="Unassembled WGS sequence"/>
</dbReference>
<dbReference type="EMBL" id="QLTK01000010">
    <property type="protein sequence ID" value="RAS29775.1"/>
    <property type="molecule type" value="Genomic_DNA"/>
</dbReference>
<name>A0A329CF93_9BURK</name>
<protein>
    <submittedName>
        <fullName evidence="1">Uncharacterized protein</fullName>
    </submittedName>
</protein>
<organism evidence="1 2">
    <name type="scientific">Paraburkholderia bryophila</name>
    <dbReference type="NCBI Taxonomy" id="420952"/>
    <lineage>
        <taxon>Bacteria</taxon>
        <taxon>Pseudomonadati</taxon>
        <taxon>Pseudomonadota</taxon>
        <taxon>Betaproteobacteria</taxon>
        <taxon>Burkholderiales</taxon>
        <taxon>Burkholderiaceae</taxon>
        <taxon>Paraburkholderia</taxon>
    </lineage>
</organism>
<sequence length="692" mass="78996">MAKISRRKTIRHVEVKASLRPSSPRKPQPPQAPVYKMRLILPDSKGNYRLGPNDEYTLDAAGLEHILNGDRADQVIRREGHPTEVRKVLKGGLHTSEGWQSFKDLRKEVVHGTIFRGDRDTLWYFARELQNGVILLKIPRELFQSNAAKLTMSADVHYKSGYLWKTLFPKGVSASKIVSIIDEALFHLVEKESDDGLKIGYALLDDPFTAMKVRVQVTGRKINSAFPTWGQPSTGNNGKPYSHADAIGFPIAESTVFFGDKQDSYDITKTSLLGESVVTLAMLRSATPSLFLQRPQFSSESRDLELRSAWNGELENWATKASTFDIEALRRYLHDVVIIKDSFPLLLDCYGPAYPELVADHDFRMLTAFRQNQIDGFKAVAHYDKIHGTGMAREYAFLFLKSKFLRVGGLDTWEAKRFHVAILQWVISSDDPELCCSYLKALAVSPSRVAMYSDVDLNPYAAQDITIIGVTDPDVRVKPNHFIRFSGNQAALNYIIHFRPEERDRLAHAALEIYIKHYTEFLIEQIRHADVEDLTSFAWFSDELVEIIMKDPTKMDSDALRLVLHDYYRIIQIAQIRVVADNHVILQGGKNLPFNDAEFSGYWVYTKIKHQRDWLAAQVNIFFSEFKELCEAIGNGQLANICDSRMKNFYRDIIPTPEAVPSRFRRWASPKINRKMDASELIDVMFPRGEPR</sequence>
<reference evidence="1 2" key="1">
    <citation type="submission" date="2018-06" db="EMBL/GenBank/DDBJ databases">
        <title>Genomic Encyclopedia of Type Strains, Phase III (KMG-III): the genomes of soil and plant-associated and newly described type strains.</title>
        <authorList>
            <person name="Whitman W."/>
        </authorList>
    </citation>
    <scope>NUCLEOTIDE SEQUENCE [LARGE SCALE GENOMIC DNA]</scope>
    <source>
        <strain evidence="1 2">LMG 23644</strain>
    </source>
</reference>
<accession>A0A329CF93</accession>
<evidence type="ECO:0000313" key="1">
    <source>
        <dbReference type="EMBL" id="RAS29775.1"/>
    </source>
</evidence>
<gene>
    <name evidence="1" type="ORF">BX591_11050</name>
</gene>
<comment type="caution">
    <text evidence="1">The sequence shown here is derived from an EMBL/GenBank/DDBJ whole genome shotgun (WGS) entry which is preliminary data.</text>
</comment>
<evidence type="ECO:0000313" key="2">
    <source>
        <dbReference type="Proteomes" id="UP000248918"/>
    </source>
</evidence>
<dbReference type="AlphaFoldDB" id="A0A329CF93"/>
<proteinExistence type="predicted"/>